<feature type="domain" description="DhaL" evidence="9">
    <location>
        <begin position="6"/>
        <end position="206"/>
    </location>
</feature>
<comment type="catalytic activity">
    <reaction evidence="1">
        <text>dihydroxyacetone + phosphoenolpyruvate = dihydroxyacetone phosphate + pyruvate</text>
        <dbReference type="Rhea" id="RHEA:18381"/>
        <dbReference type="ChEBI" id="CHEBI:15361"/>
        <dbReference type="ChEBI" id="CHEBI:16016"/>
        <dbReference type="ChEBI" id="CHEBI:57642"/>
        <dbReference type="ChEBI" id="CHEBI:58702"/>
        <dbReference type="EC" id="2.7.1.121"/>
    </reaction>
</comment>
<dbReference type="STRING" id="1548.CSCA_1467"/>
<dbReference type="Gene3D" id="1.25.40.340">
    <property type="match status" value="1"/>
</dbReference>
<dbReference type="Pfam" id="PF02734">
    <property type="entry name" value="Dak2"/>
    <property type="match status" value="1"/>
</dbReference>
<dbReference type="PROSITE" id="PS51480">
    <property type="entry name" value="DHAL"/>
    <property type="match status" value="1"/>
</dbReference>
<keyword evidence="4" id="KW-0808">Transferase</keyword>
<keyword evidence="5 10" id="KW-0418">Kinase</keyword>
<dbReference type="InterPro" id="IPR004007">
    <property type="entry name" value="DhaL_dom"/>
</dbReference>
<evidence type="ECO:0000256" key="8">
    <source>
        <dbReference type="ARBA" id="ARBA00055771"/>
    </source>
</evidence>
<dbReference type="PANTHER" id="PTHR28629">
    <property type="entry name" value="TRIOKINASE/FMN CYCLASE"/>
    <property type="match status" value="1"/>
</dbReference>
<evidence type="ECO:0000313" key="10">
    <source>
        <dbReference type="EMBL" id="AKA68592.1"/>
    </source>
</evidence>
<dbReference type="PANTHER" id="PTHR28629:SF4">
    <property type="entry name" value="TRIOKINASE_FMN CYCLASE"/>
    <property type="match status" value="1"/>
</dbReference>
<proteinExistence type="predicted"/>
<name>A0A0E3JMW6_CLOSL</name>
<reference evidence="10 11" key="1">
    <citation type="journal article" date="2015" name="J. Biotechnol.">
        <title>Complete genome sequence of a malodorant-producing acetogen, Clostridium scatologenes ATCC 25775(T).</title>
        <authorList>
            <person name="Zhu Z."/>
            <person name="Guo T."/>
            <person name="Zheng H."/>
            <person name="Song T."/>
            <person name="Ouyang P."/>
            <person name="Xie J."/>
        </authorList>
    </citation>
    <scope>NUCLEOTIDE SEQUENCE [LARGE SCALE GENOMIC DNA]</scope>
    <source>
        <strain evidence="10 11">ATCC 25775</strain>
    </source>
</reference>
<dbReference type="NCBIfam" id="TIGR02365">
    <property type="entry name" value="dha_L_ycgS"/>
    <property type="match status" value="1"/>
</dbReference>
<dbReference type="SMART" id="SM01120">
    <property type="entry name" value="Dak2"/>
    <property type="match status" value="1"/>
</dbReference>
<evidence type="ECO:0000256" key="7">
    <source>
        <dbReference type="ARBA" id="ARBA00046577"/>
    </source>
</evidence>
<dbReference type="EC" id="2.7.1.121" evidence="3"/>
<evidence type="ECO:0000313" key="11">
    <source>
        <dbReference type="Proteomes" id="UP000033115"/>
    </source>
</evidence>
<dbReference type="HOGENOM" id="CLU_066424_5_0_9"/>
<dbReference type="SUPFAM" id="SSF101473">
    <property type="entry name" value="DhaL-like"/>
    <property type="match status" value="1"/>
</dbReference>
<gene>
    <name evidence="10" type="ORF">CSCA_1467</name>
</gene>
<dbReference type="InterPro" id="IPR036117">
    <property type="entry name" value="DhaL_dom_sf"/>
</dbReference>
<comment type="subunit">
    <text evidence="7">Homodimer. The dihydroxyacetone kinase complex is composed of a homodimer of DhaM, a homodimer of DhaK and the subunit DhaL.</text>
</comment>
<evidence type="ECO:0000256" key="3">
    <source>
        <dbReference type="ARBA" id="ARBA00012095"/>
    </source>
</evidence>
<evidence type="ECO:0000256" key="6">
    <source>
        <dbReference type="ARBA" id="ARBA00022798"/>
    </source>
</evidence>
<evidence type="ECO:0000256" key="1">
    <source>
        <dbReference type="ARBA" id="ARBA00001113"/>
    </source>
</evidence>
<dbReference type="InterPro" id="IPR012737">
    <property type="entry name" value="DhaK_L_YcgS"/>
</dbReference>
<organism evidence="10 11">
    <name type="scientific">Clostridium scatologenes</name>
    <dbReference type="NCBI Taxonomy" id="1548"/>
    <lineage>
        <taxon>Bacteria</taxon>
        <taxon>Bacillati</taxon>
        <taxon>Bacillota</taxon>
        <taxon>Clostridia</taxon>
        <taxon>Eubacteriales</taxon>
        <taxon>Clostridiaceae</taxon>
        <taxon>Clostridium</taxon>
    </lineage>
</organism>
<dbReference type="GO" id="GO:0005829">
    <property type="term" value="C:cytosol"/>
    <property type="evidence" value="ECO:0007669"/>
    <property type="project" value="TreeGrafter"/>
</dbReference>
<comment type="function">
    <text evidence="8">ADP-binding subunit of the dihydroxyacetone kinase, which is responsible for the phosphoenolpyruvate (PEP)-dependent phosphorylation of dihydroxyacetone. DhaL-ADP is converted to DhaL-ATP via a phosphoryl group transfer from DhaM and transmits it to dihydroxyacetone binds to DhaK.</text>
</comment>
<dbReference type="GO" id="GO:0004371">
    <property type="term" value="F:glycerone kinase activity"/>
    <property type="evidence" value="ECO:0007669"/>
    <property type="project" value="InterPro"/>
</dbReference>
<dbReference type="FunFam" id="1.25.40.340:FF:000002">
    <property type="entry name" value="Dihydroxyacetone kinase, L subunit"/>
    <property type="match status" value="1"/>
</dbReference>
<accession>A0A0E3JMW6</accession>
<evidence type="ECO:0000259" key="9">
    <source>
        <dbReference type="PROSITE" id="PS51480"/>
    </source>
</evidence>
<dbReference type="GO" id="GO:0047324">
    <property type="term" value="F:phosphoenolpyruvate-glycerone phosphotransferase activity"/>
    <property type="evidence" value="ECO:0007669"/>
    <property type="project" value="UniProtKB-EC"/>
</dbReference>
<keyword evidence="11" id="KW-1185">Reference proteome</keyword>
<keyword evidence="6" id="KW-0319">Glycerol metabolism</keyword>
<evidence type="ECO:0000256" key="4">
    <source>
        <dbReference type="ARBA" id="ARBA00022679"/>
    </source>
</evidence>
<protein>
    <recommendedName>
        <fullName evidence="3">phosphoenolpyruvate--glycerone phosphotransferase</fullName>
        <ecNumber evidence="3">2.7.1.121</ecNumber>
    </recommendedName>
</protein>
<dbReference type="EMBL" id="CP009933">
    <property type="protein sequence ID" value="AKA68592.1"/>
    <property type="molecule type" value="Genomic_DNA"/>
</dbReference>
<sequence>MSINTAEVIKILNKITDVMSQNKAFLSELDAAIGDGDHGINMEKGFLAVSDKIKDDTEAVIGDVLKKAGMALVSNVGGASGPLYGTAFIKAAAELKDSKTMDLKDFLNVMNAALGGIKIRGKAELEDKTMVDAIVPAIESLNKSVSSNEDTVIALEKAKDSALKGVLHTKDIIAKKGRASYLGERSIGHQDPGATSSYLMLNTIYECIKEISKK</sequence>
<evidence type="ECO:0000256" key="2">
    <source>
        <dbReference type="ARBA" id="ARBA00004745"/>
    </source>
</evidence>
<dbReference type="Proteomes" id="UP000033115">
    <property type="component" value="Chromosome"/>
</dbReference>
<dbReference type="KEGG" id="csq:CSCA_1467"/>
<comment type="pathway">
    <text evidence="2">Polyol metabolism; glycerol degradation.</text>
</comment>
<dbReference type="RefSeq" id="WP_029160016.1">
    <property type="nucleotide sequence ID" value="NZ_CP009933.1"/>
</dbReference>
<evidence type="ECO:0000256" key="5">
    <source>
        <dbReference type="ARBA" id="ARBA00022777"/>
    </source>
</evidence>
<dbReference type="AlphaFoldDB" id="A0A0E3JMW6"/>
<dbReference type="GO" id="GO:0019563">
    <property type="term" value="P:glycerol catabolic process"/>
    <property type="evidence" value="ECO:0007669"/>
    <property type="project" value="TreeGrafter"/>
</dbReference>
<dbReference type="InterPro" id="IPR050861">
    <property type="entry name" value="Dihydroxyacetone_Kinase"/>
</dbReference>